<proteinExistence type="inferred from homology"/>
<dbReference type="Pfam" id="PF01425">
    <property type="entry name" value="Amidase"/>
    <property type="match status" value="1"/>
</dbReference>
<dbReference type="Proteomes" id="UP000199310">
    <property type="component" value="Unassembled WGS sequence"/>
</dbReference>
<feature type="domain" description="Amidase" evidence="2">
    <location>
        <begin position="27"/>
        <end position="457"/>
    </location>
</feature>
<dbReference type="PANTHER" id="PTHR11895:SF7">
    <property type="entry name" value="GLUTAMYL-TRNA(GLN) AMIDOTRANSFERASE SUBUNIT A, MITOCHONDRIAL"/>
    <property type="match status" value="1"/>
</dbReference>
<dbReference type="InterPro" id="IPR020556">
    <property type="entry name" value="Amidase_CS"/>
</dbReference>
<dbReference type="PROSITE" id="PS00571">
    <property type="entry name" value="AMIDASES"/>
    <property type="match status" value="1"/>
</dbReference>
<dbReference type="InterPro" id="IPR036928">
    <property type="entry name" value="AS_sf"/>
</dbReference>
<evidence type="ECO:0000313" key="4">
    <source>
        <dbReference type="Proteomes" id="UP000199310"/>
    </source>
</evidence>
<keyword evidence="4" id="KW-1185">Reference proteome</keyword>
<dbReference type="Gene3D" id="3.90.1300.10">
    <property type="entry name" value="Amidase signature (AS) domain"/>
    <property type="match status" value="1"/>
</dbReference>
<evidence type="ECO:0000259" key="2">
    <source>
        <dbReference type="Pfam" id="PF01425"/>
    </source>
</evidence>
<evidence type="ECO:0000256" key="1">
    <source>
        <dbReference type="ARBA" id="ARBA00009199"/>
    </source>
</evidence>
<dbReference type="RefSeq" id="WP_177192155.1">
    <property type="nucleotide sequence ID" value="NZ_FOJG01000001.1"/>
</dbReference>
<dbReference type="InterPro" id="IPR000120">
    <property type="entry name" value="Amidase"/>
</dbReference>
<comment type="similarity">
    <text evidence="1">Belongs to the amidase family.</text>
</comment>
<gene>
    <name evidence="3" type="ORF">SAMN04488122_2742</name>
</gene>
<dbReference type="GO" id="GO:0003824">
    <property type="term" value="F:catalytic activity"/>
    <property type="evidence" value="ECO:0007669"/>
    <property type="project" value="InterPro"/>
</dbReference>
<dbReference type="EMBL" id="FOJG01000001">
    <property type="protein sequence ID" value="SEW39383.1"/>
    <property type="molecule type" value="Genomic_DNA"/>
</dbReference>
<reference evidence="4" key="1">
    <citation type="submission" date="2016-10" db="EMBL/GenBank/DDBJ databases">
        <authorList>
            <person name="Varghese N."/>
            <person name="Submissions S."/>
        </authorList>
    </citation>
    <scope>NUCLEOTIDE SEQUENCE [LARGE SCALE GENOMIC DNA]</scope>
    <source>
        <strain evidence="4">DSM 3695</strain>
    </source>
</reference>
<dbReference type="AlphaFoldDB" id="A0A1I0RET9"/>
<sequence length="482" mass="50804">MTITAYASYDAVGLAALIRQGQVSRHEVAQAALQAIETLNPALNALAEVYPERGNTFSDQHRGKDEPFGGVPFLLKDLGAAEAGKHQEMGSRLTKGFQPDHDSELVKRYKAAGLLILGRTTTSEFGGSTDTSSVAGGITRNPWNPAYTPGGSSGGAAAAVASGMVPMAHATDLAGSIRIPAAFTGLVGLKPSRNLNPVGPDMGQFFFGLAVQHVLTRSVRDAAAALDATAGPAAGEFYYTPPQFSYTAALTHPPTKLKIALNLEPWLSAPLHPAVVNATLAAAQLCSSLGHEVEEQRFALEEAALLDCMNTIWAAYTTYGVTQLSAAMQQPVSTDTLERFTLSGYEAGKKLSARDLIRVVEYTNTVARAAGRFYENYDVMITPTTAITAPLAGSVDGHAAGIRWADWVREACAAAPFGQVFNIAGVPAISLPMGFDEHGIPVGVTFSSRMGNDALLLQLAAQLEKAAPWSGRTPLLYAGRQS</sequence>
<organism evidence="3 4">
    <name type="scientific">Chitinophaga arvensicola</name>
    <dbReference type="NCBI Taxonomy" id="29529"/>
    <lineage>
        <taxon>Bacteria</taxon>
        <taxon>Pseudomonadati</taxon>
        <taxon>Bacteroidota</taxon>
        <taxon>Chitinophagia</taxon>
        <taxon>Chitinophagales</taxon>
        <taxon>Chitinophagaceae</taxon>
        <taxon>Chitinophaga</taxon>
    </lineage>
</organism>
<evidence type="ECO:0000313" key="3">
    <source>
        <dbReference type="EMBL" id="SEW39383.1"/>
    </source>
</evidence>
<dbReference type="STRING" id="29529.SAMN04488122_2742"/>
<protein>
    <submittedName>
        <fullName evidence="3">Amidase</fullName>
    </submittedName>
</protein>
<name>A0A1I0RET9_9BACT</name>
<dbReference type="InterPro" id="IPR023631">
    <property type="entry name" value="Amidase_dom"/>
</dbReference>
<accession>A0A1I0RET9</accession>
<dbReference type="PANTHER" id="PTHR11895">
    <property type="entry name" value="TRANSAMIDASE"/>
    <property type="match status" value="1"/>
</dbReference>
<dbReference type="SUPFAM" id="SSF75304">
    <property type="entry name" value="Amidase signature (AS) enzymes"/>
    <property type="match status" value="1"/>
</dbReference>